<keyword evidence="3" id="KW-0808">Transferase</keyword>
<dbReference type="Gene3D" id="1.20.120.330">
    <property type="entry name" value="Nucleotidyltransferases domain 2"/>
    <property type="match status" value="1"/>
</dbReference>
<dbReference type="PANTHER" id="PTHR33933">
    <property type="entry name" value="NUCLEOTIDYLTRANSFERASE"/>
    <property type="match status" value="1"/>
</dbReference>
<proteinExistence type="predicted"/>
<dbReference type="GO" id="GO:0016779">
    <property type="term" value="F:nucleotidyltransferase activity"/>
    <property type="evidence" value="ECO:0007669"/>
    <property type="project" value="InterPro"/>
</dbReference>
<reference evidence="4" key="1">
    <citation type="submission" date="2018-05" db="EMBL/GenBank/DDBJ databases">
        <authorList>
            <person name="Li X."/>
        </authorList>
    </citation>
    <scope>NUCLEOTIDE SEQUENCE [LARGE SCALE GENOMIC DNA]</scope>
    <source>
        <strain evidence="4">YIM 73061</strain>
    </source>
</reference>
<dbReference type="InterPro" id="IPR043519">
    <property type="entry name" value="NT_sf"/>
</dbReference>
<comment type="caution">
    <text evidence="3">The sequence shown here is derived from an EMBL/GenBank/DDBJ whole genome shotgun (WGS) entry which is preliminary data.</text>
</comment>
<protein>
    <submittedName>
        <fullName evidence="3">Nucleotidyltransferase</fullName>
    </submittedName>
</protein>
<dbReference type="InterPro" id="IPR007842">
    <property type="entry name" value="HEPN_dom"/>
</dbReference>
<organism evidence="3 4">
    <name type="scientific">Phenylobacterium deserti</name>
    <dbReference type="NCBI Taxonomy" id="1914756"/>
    <lineage>
        <taxon>Bacteria</taxon>
        <taxon>Pseudomonadati</taxon>
        <taxon>Pseudomonadota</taxon>
        <taxon>Alphaproteobacteria</taxon>
        <taxon>Caulobacterales</taxon>
        <taxon>Caulobacteraceae</taxon>
        <taxon>Phenylobacterium</taxon>
    </lineage>
</organism>
<dbReference type="Pfam" id="PF05168">
    <property type="entry name" value="HEPN"/>
    <property type="match status" value="1"/>
</dbReference>
<dbReference type="CDD" id="cd05403">
    <property type="entry name" value="NT_KNTase_like"/>
    <property type="match status" value="1"/>
</dbReference>
<feature type="compositionally biased region" description="Basic residues" evidence="1">
    <location>
        <begin position="24"/>
        <end position="40"/>
    </location>
</feature>
<evidence type="ECO:0000313" key="3">
    <source>
        <dbReference type="EMBL" id="RAK52650.1"/>
    </source>
</evidence>
<dbReference type="SUPFAM" id="SSF81593">
    <property type="entry name" value="Nucleotidyltransferase substrate binding subunit/domain"/>
    <property type="match status" value="1"/>
</dbReference>
<evidence type="ECO:0000256" key="1">
    <source>
        <dbReference type="SAM" id="MobiDB-lite"/>
    </source>
</evidence>
<feature type="domain" description="HEPN" evidence="2">
    <location>
        <begin position="251"/>
        <end position="371"/>
    </location>
</feature>
<dbReference type="EMBL" id="QFYR01000002">
    <property type="protein sequence ID" value="RAK52650.1"/>
    <property type="molecule type" value="Genomic_DNA"/>
</dbReference>
<dbReference type="PROSITE" id="PS50910">
    <property type="entry name" value="HEPN"/>
    <property type="match status" value="1"/>
</dbReference>
<evidence type="ECO:0000259" key="2">
    <source>
        <dbReference type="PROSITE" id="PS50910"/>
    </source>
</evidence>
<dbReference type="SMART" id="SM00748">
    <property type="entry name" value="HEPN"/>
    <property type="match status" value="1"/>
</dbReference>
<evidence type="ECO:0000313" key="4">
    <source>
        <dbReference type="Proteomes" id="UP000249725"/>
    </source>
</evidence>
<keyword evidence="4" id="KW-1185">Reference proteome</keyword>
<gene>
    <name evidence="3" type="ORF">DJ018_10635</name>
</gene>
<dbReference type="InterPro" id="IPR002934">
    <property type="entry name" value="Polymerase_NTP_transf_dom"/>
</dbReference>
<dbReference type="InterPro" id="IPR052548">
    <property type="entry name" value="Type_VII_TA_antitoxin"/>
</dbReference>
<dbReference type="AlphaFoldDB" id="A0A328ADD2"/>
<dbReference type="Gene3D" id="3.30.460.10">
    <property type="entry name" value="Beta Polymerase, domain 2"/>
    <property type="match status" value="1"/>
</dbReference>
<feature type="compositionally biased region" description="Low complexity" evidence="1">
    <location>
        <begin position="10"/>
        <end position="23"/>
    </location>
</feature>
<dbReference type="PANTHER" id="PTHR33933:SF1">
    <property type="entry name" value="PROTEIN ADENYLYLTRANSFERASE MNTA-RELATED"/>
    <property type="match status" value="1"/>
</dbReference>
<name>A0A328ADD2_9CAUL</name>
<dbReference type="Pfam" id="PF01909">
    <property type="entry name" value="NTP_transf_2"/>
    <property type="match status" value="1"/>
</dbReference>
<dbReference type="Proteomes" id="UP000249725">
    <property type="component" value="Unassembled WGS sequence"/>
</dbReference>
<sequence>MGRPAQGKTSRAGRCAAAPARSRSSPKRPRKAGRSAKSKTRARDSARLSVDLPLGPQRRLVQTRKNAHGAPPQRRNTEGPVRTSLDHLPEAKRRELSRIVEILFAEFGDALTGKTAPHRKAGRILKVVLYGSYARGDWVQDPIGGYTSDYDLLVVVNHEELADLAEYWGPADDHLLRAYQISRELTAPSHFIVHALSDVNRQLKRGRPFFTDIIKDGVALYEAPDHPFDAPQPLSPEEARHEAQGYFEQWFESAENFRQLAVDGARREMLKESAFLLHQATERLYHCLLLVLTLYSPKSHKLNFLRSQAERVAPQLIEAWPRDSRFAQRSWELLRRAYVDARYSPHYRITPDELAWLIERVGVLQRLVEQACAARLAPDAATPA</sequence>
<dbReference type="SUPFAM" id="SSF81301">
    <property type="entry name" value="Nucleotidyltransferase"/>
    <property type="match status" value="1"/>
</dbReference>
<accession>A0A328ADD2</accession>
<dbReference type="OrthoDB" id="7442350at2"/>
<feature type="region of interest" description="Disordered" evidence="1">
    <location>
        <begin position="1"/>
        <end position="89"/>
    </location>
</feature>